<evidence type="ECO:0000259" key="7">
    <source>
        <dbReference type="Pfam" id="PF00520"/>
    </source>
</evidence>
<dbReference type="Proteomes" id="UP000735302">
    <property type="component" value="Unassembled WGS sequence"/>
</dbReference>
<reference evidence="8 9" key="1">
    <citation type="journal article" date="2021" name="Elife">
        <title>Chloroplast acquisition without the gene transfer in kleptoplastic sea slugs, Plakobranchus ocellatus.</title>
        <authorList>
            <person name="Maeda T."/>
            <person name="Takahashi S."/>
            <person name="Yoshida T."/>
            <person name="Shimamura S."/>
            <person name="Takaki Y."/>
            <person name="Nagai Y."/>
            <person name="Toyoda A."/>
            <person name="Suzuki Y."/>
            <person name="Arimoto A."/>
            <person name="Ishii H."/>
            <person name="Satoh N."/>
            <person name="Nishiyama T."/>
            <person name="Hasebe M."/>
            <person name="Maruyama T."/>
            <person name="Minagawa J."/>
            <person name="Obokata J."/>
            <person name="Shigenobu S."/>
        </authorList>
    </citation>
    <scope>NUCLEOTIDE SEQUENCE [LARGE SCALE GENOMIC DNA]</scope>
</reference>
<evidence type="ECO:0000256" key="4">
    <source>
        <dbReference type="ARBA" id="ARBA00023136"/>
    </source>
</evidence>
<dbReference type="PANTHER" id="PTHR10217">
    <property type="entry name" value="VOLTAGE AND LIGAND GATED POTASSIUM CHANNEL"/>
    <property type="match status" value="1"/>
</dbReference>
<evidence type="ECO:0000256" key="6">
    <source>
        <dbReference type="SAM" id="Phobius"/>
    </source>
</evidence>
<sequence>MITQSFGRISQPSIQAHLSCWPNSLRSTNKRGTAKSKIIMLRVLKEFRGRNSTRPLADEAKRMNEGGENERQTEEKPKETVCRTTLEAGSDRSDDHAMAVVPSRMARDRSQWIILHYSPFKAVWDWVILLMVLYTAVFTPYAAAFLLKEDEIRMKLNMAPGSRNTNADTIFIDPLVIVDLMVDLMFIADILINFRTTYVENGEVISDQQKIAINYIKGWFVIDAFAAIPFDLLLFGSGTSDVSCT</sequence>
<keyword evidence="9" id="KW-1185">Reference proteome</keyword>
<protein>
    <submittedName>
        <fullName evidence="8">Potassium voltage-gated channel subfamily h member 2</fullName>
    </submittedName>
</protein>
<comment type="caution">
    <text evidence="8">The sequence shown here is derived from an EMBL/GenBank/DDBJ whole genome shotgun (WGS) entry which is preliminary data.</text>
</comment>
<feature type="compositionally biased region" description="Basic and acidic residues" evidence="5">
    <location>
        <begin position="56"/>
        <end position="79"/>
    </location>
</feature>
<keyword evidence="4 6" id="KW-0472">Membrane</keyword>
<dbReference type="Pfam" id="PF00520">
    <property type="entry name" value="Ion_trans"/>
    <property type="match status" value="1"/>
</dbReference>
<dbReference type="InterPro" id="IPR003938">
    <property type="entry name" value="K_chnl_volt-dep_EAG/ELK/ERG"/>
</dbReference>
<dbReference type="Gene3D" id="1.10.287.70">
    <property type="match status" value="1"/>
</dbReference>
<feature type="domain" description="Ion transport" evidence="7">
    <location>
        <begin position="123"/>
        <end position="235"/>
    </location>
</feature>
<accession>A0AAV4BRB4</accession>
<feature type="region of interest" description="Disordered" evidence="5">
    <location>
        <begin position="54"/>
        <end position="79"/>
    </location>
</feature>
<name>A0AAV4BRB4_9GAST</name>
<dbReference type="EMBL" id="BLXT01005266">
    <property type="protein sequence ID" value="GFO21601.1"/>
    <property type="molecule type" value="Genomic_DNA"/>
</dbReference>
<evidence type="ECO:0000256" key="1">
    <source>
        <dbReference type="ARBA" id="ARBA00004141"/>
    </source>
</evidence>
<comment type="subcellular location">
    <subcellularLocation>
        <location evidence="1">Membrane</location>
        <topology evidence="1">Multi-pass membrane protein</topology>
    </subcellularLocation>
</comment>
<dbReference type="InterPro" id="IPR005821">
    <property type="entry name" value="Ion_trans_dom"/>
</dbReference>
<dbReference type="SUPFAM" id="SSF81324">
    <property type="entry name" value="Voltage-gated potassium channels"/>
    <property type="match status" value="1"/>
</dbReference>
<evidence type="ECO:0000313" key="8">
    <source>
        <dbReference type="EMBL" id="GFO21601.1"/>
    </source>
</evidence>
<evidence type="ECO:0000256" key="5">
    <source>
        <dbReference type="SAM" id="MobiDB-lite"/>
    </source>
</evidence>
<feature type="transmembrane region" description="Helical" evidence="6">
    <location>
        <begin position="126"/>
        <end position="147"/>
    </location>
</feature>
<evidence type="ECO:0000256" key="2">
    <source>
        <dbReference type="ARBA" id="ARBA00022692"/>
    </source>
</evidence>
<dbReference type="AlphaFoldDB" id="A0AAV4BRB4"/>
<keyword evidence="3 6" id="KW-1133">Transmembrane helix</keyword>
<keyword evidence="2 6" id="KW-0812">Transmembrane</keyword>
<dbReference type="InterPro" id="IPR050818">
    <property type="entry name" value="KCNH_animal-type"/>
</dbReference>
<dbReference type="PANTHER" id="PTHR10217:SF548">
    <property type="entry name" value="GH12235P"/>
    <property type="match status" value="1"/>
</dbReference>
<evidence type="ECO:0000313" key="9">
    <source>
        <dbReference type="Proteomes" id="UP000735302"/>
    </source>
</evidence>
<dbReference type="GO" id="GO:0042391">
    <property type="term" value="P:regulation of membrane potential"/>
    <property type="evidence" value="ECO:0007669"/>
    <property type="project" value="TreeGrafter"/>
</dbReference>
<evidence type="ECO:0000256" key="3">
    <source>
        <dbReference type="ARBA" id="ARBA00022989"/>
    </source>
</evidence>
<organism evidence="8 9">
    <name type="scientific">Plakobranchus ocellatus</name>
    <dbReference type="NCBI Taxonomy" id="259542"/>
    <lineage>
        <taxon>Eukaryota</taxon>
        <taxon>Metazoa</taxon>
        <taxon>Spiralia</taxon>
        <taxon>Lophotrochozoa</taxon>
        <taxon>Mollusca</taxon>
        <taxon>Gastropoda</taxon>
        <taxon>Heterobranchia</taxon>
        <taxon>Euthyneura</taxon>
        <taxon>Panpulmonata</taxon>
        <taxon>Sacoglossa</taxon>
        <taxon>Placobranchoidea</taxon>
        <taxon>Plakobranchidae</taxon>
        <taxon>Plakobranchus</taxon>
    </lineage>
</organism>
<gene>
    <name evidence="8" type="ORF">PoB_004810600</name>
</gene>
<dbReference type="GO" id="GO:0005242">
    <property type="term" value="F:inward rectifier potassium channel activity"/>
    <property type="evidence" value="ECO:0007669"/>
    <property type="project" value="TreeGrafter"/>
</dbReference>
<dbReference type="GO" id="GO:0005886">
    <property type="term" value="C:plasma membrane"/>
    <property type="evidence" value="ECO:0007669"/>
    <property type="project" value="TreeGrafter"/>
</dbReference>
<dbReference type="PRINTS" id="PR01463">
    <property type="entry name" value="EAGCHANLFMLY"/>
</dbReference>
<proteinExistence type="predicted"/>